<proteinExistence type="predicted"/>
<sequence>RSRFGEGERMRQEVKEMIQFHVGSGRSLPFKSLGHKKGWENVLAVGWVHSPTPHV</sequence>
<reference evidence="1 2" key="1">
    <citation type="journal article" date="2018" name="Front. Plant Sci.">
        <title>Red Clover (Trifolium pratense) and Zigzag Clover (T. medium) - A Picture of Genomic Similarities and Differences.</title>
        <authorList>
            <person name="Dluhosova J."/>
            <person name="Istvanek J."/>
            <person name="Nedelnik J."/>
            <person name="Repkova J."/>
        </authorList>
    </citation>
    <scope>NUCLEOTIDE SEQUENCE [LARGE SCALE GENOMIC DNA]</scope>
    <source>
        <strain evidence="2">cv. 10/8</strain>
        <tissue evidence="1">Leaf</tissue>
    </source>
</reference>
<comment type="caution">
    <text evidence="1">The sequence shown here is derived from an EMBL/GenBank/DDBJ whole genome shotgun (WGS) entry which is preliminary data.</text>
</comment>
<evidence type="ECO:0000313" key="1">
    <source>
        <dbReference type="EMBL" id="MCI46063.1"/>
    </source>
</evidence>
<accession>A0A392SAT8</accession>
<dbReference type="Proteomes" id="UP000265520">
    <property type="component" value="Unassembled WGS sequence"/>
</dbReference>
<name>A0A392SAT8_9FABA</name>
<dbReference type="AlphaFoldDB" id="A0A392SAT8"/>
<evidence type="ECO:0000313" key="2">
    <source>
        <dbReference type="Proteomes" id="UP000265520"/>
    </source>
</evidence>
<organism evidence="1 2">
    <name type="scientific">Trifolium medium</name>
    <dbReference type="NCBI Taxonomy" id="97028"/>
    <lineage>
        <taxon>Eukaryota</taxon>
        <taxon>Viridiplantae</taxon>
        <taxon>Streptophyta</taxon>
        <taxon>Embryophyta</taxon>
        <taxon>Tracheophyta</taxon>
        <taxon>Spermatophyta</taxon>
        <taxon>Magnoliopsida</taxon>
        <taxon>eudicotyledons</taxon>
        <taxon>Gunneridae</taxon>
        <taxon>Pentapetalae</taxon>
        <taxon>rosids</taxon>
        <taxon>fabids</taxon>
        <taxon>Fabales</taxon>
        <taxon>Fabaceae</taxon>
        <taxon>Papilionoideae</taxon>
        <taxon>50 kb inversion clade</taxon>
        <taxon>NPAAA clade</taxon>
        <taxon>Hologalegina</taxon>
        <taxon>IRL clade</taxon>
        <taxon>Trifolieae</taxon>
        <taxon>Trifolium</taxon>
    </lineage>
</organism>
<protein>
    <submittedName>
        <fullName evidence="1">Uncharacterized protein</fullName>
    </submittedName>
</protein>
<dbReference type="EMBL" id="LXQA010352265">
    <property type="protein sequence ID" value="MCI46063.1"/>
    <property type="molecule type" value="Genomic_DNA"/>
</dbReference>
<feature type="non-terminal residue" evidence="1">
    <location>
        <position position="1"/>
    </location>
</feature>
<keyword evidence="2" id="KW-1185">Reference proteome</keyword>